<evidence type="ECO:0000256" key="1">
    <source>
        <dbReference type="ARBA" id="ARBA00022729"/>
    </source>
</evidence>
<organism evidence="2 3">
    <name type="scientific">Phytopseudomonas argentinensis</name>
    <dbReference type="NCBI Taxonomy" id="289370"/>
    <lineage>
        <taxon>Bacteria</taxon>
        <taxon>Pseudomonadati</taxon>
        <taxon>Pseudomonadota</taxon>
        <taxon>Gammaproteobacteria</taxon>
        <taxon>Pseudomonadales</taxon>
        <taxon>Pseudomonadaceae</taxon>
        <taxon>Phytopseudomonas</taxon>
    </lineage>
</organism>
<keyword evidence="1" id="KW-0732">Signal</keyword>
<dbReference type="Gene3D" id="2.160.20.20">
    <property type="match status" value="1"/>
</dbReference>
<dbReference type="STRING" id="289370.SAMN05216602_4539"/>
<gene>
    <name evidence="2" type="ORF">SAMN05216602_4539</name>
</gene>
<sequence length="173" mass="17338">MRLIGDNNRLELQAGYAFTGNVAATGTGNTLVLGGSNQASLDVSKIGSQLQNFSSFEKTGSSTWTLTGIPTANRNWNVLGGTLIASTASLGNGNVANNAALAFNQTSSGIYSGTVSGTGSLVKAGSGTLTLLANNSYTGGTTLQEGVLQIGNGGNTGSVAGNILNNATLSFNR</sequence>
<dbReference type="NCBIfam" id="TIGR02601">
    <property type="entry name" value="autotrns_rpt"/>
    <property type="match status" value="1"/>
</dbReference>
<dbReference type="SUPFAM" id="SSF51126">
    <property type="entry name" value="Pectin lyase-like"/>
    <property type="match status" value="1"/>
</dbReference>
<reference evidence="3" key="1">
    <citation type="submission" date="2016-10" db="EMBL/GenBank/DDBJ databases">
        <authorList>
            <person name="Varghese N."/>
            <person name="Submissions S."/>
        </authorList>
    </citation>
    <scope>NUCLEOTIDE SEQUENCE [LARGE SCALE GENOMIC DNA]</scope>
    <source>
        <strain evidence="3">LMG 22563</strain>
    </source>
</reference>
<dbReference type="InterPro" id="IPR013425">
    <property type="entry name" value="Autotrns_rpt"/>
</dbReference>
<dbReference type="InterPro" id="IPR011050">
    <property type="entry name" value="Pectin_lyase_fold/virulence"/>
</dbReference>
<dbReference type="EMBL" id="FORC01000006">
    <property type="protein sequence ID" value="SFJ26672.1"/>
    <property type="molecule type" value="Genomic_DNA"/>
</dbReference>
<accession>A0A1I3PZ84</accession>
<dbReference type="Proteomes" id="UP000183018">
    <property type="component" value="Unassembled WGS sequence"/>
</dbReference>
<feature type="non-terminal residue" evidence="2">
    <location>
        <position position="173"/>
    </location>
</feature>
<proteinExistence type="predicted"/>
<protein>
    <submittedName>
        <fullName evidence="2">Autotransporter-associated beta strand repeat-containing protein</fullName>
    </submittedName>
</protein>
<keyword evidence="3" id="KW-1185">Reference proteome</keyword>
<evidence type="ECO:0000313" key="3">
    <source>
        <dbReference type="Proteomes" id="UP000183018"/>
    </source>
</evidence>
<dbReference type="AlphaFoldDB" id="A0A1I3PZ84"/>
<name>A0A1I3PZ84_9GAMM</name>
<evidence type="ECO:0000313" key="2">
    <source>
        <dbReference type="EMBL" id="SFJ26672.1"/>
    </source>
</evidence>
<dbReference type="InterPro" id="IPR012332">
    <property type="entry name" value="Autotransporter_pectin_lyase_C"/>
</dbReference>
<dbReference type="Pfam" id="PF12951">
    <property type="entry name" value="PATR"/>
    <property type="match status" value="2"/>
</dbReference>